<dbReference type="Proteomes" id="UP000823749">
    <property type="component" value="Chromosome 4"/>
</dbReference>
<comment type="caution">
    <text evidence="1">The sequence shown here is derived from an EMBL/GenBank/DDBJ whole genome shotgun (WGS) entry which is preliminary data.</text>
</comment>
<protein>
    <submittedName>
        <fullName evidence="1">Uncharacterized protein</fullName>
    </submittedName>
</protein>
<evidence type="ECO:0000313" key="1">
    <source>
        <dbReference type="EMBL" id="KAG5551637.1"/>
    </source>
</evidence>
<evidence type="ECO:0000313" key="2">
    <source>
        <dbReference type="Proteomes" id="UP000823749"/>
    </source>
</evidence>
<gene>
    <name evidence="1" type="ORF">RHGRI_009904</name>
</gene>
<dbReference type="AlphaFoldDB" id="A0AAV6KHP3"/>
<name>A0AAV6KHP3_9ERIC</name>
<accession>A0AAV6KHP3</accession>
<reference evidence="1" key="1">
    <citation type="submission" date="2020-08" db="EMBL/GenBank/DDBJ databases">
        <title>Plant Genome Project.</title>
        <authorList>
            <person name="Zhang R.-G."/>
        </authorList>
    </citation>
    <scope>NUCLEOTIDE SEQUENCE</scope>
    <source>
        <strain evidence="1">WSP0</strain>
        <tissue evidence="1">Leaf</tissue>
    </source>
</reference>
<organism evidence="1 2">
    <name type="scientific">Rhododendron griersonianum</name>
    <dbReference type="NCBI Taxonomy" id="479676"/>
    <lineage>
        <taxon>Eukaryota</taxon>
        <taxon>Viridiplantae</taxon>
        <taxon>Streptophyta</taxon>
        <taxon>Embryophyta</taxon>
        <taxon>Tracheophyta</taxon>
        <taxon>Spermatophyta</taxon>
        <taxon>Magnoliopsida</taxon>
        <taxon>eudicotyledons</taxon>
        <taxon>Gunneridae</taxon>
        <taxon>Pentapetalae</taxon>
        <taxon>asterids</taxon>
        <taxon>Ericales</taxon>
        <taxon>Ericaceae</taxon>
        <taxon>Ericoideae</taxon>
        <taxon>Rhodoreae</taxon>
        <taxon>Rhododendron</taxon>
    </lineage>
</organism>
<sequence length="137" mass="15898">MDYPVFQLPLQVYYKRKRTEILDRMWEHMMGQSSGCAAHKQLHVHRNPNDPSGEECRSFSDLSSGCAAHKQLHVHRNPNDPSGEECLVKLKMLPGITEGDRLYMFGAMILFKCDTRKEFMGLASDEIRLAWLKEKMR</sequence>
<dbReference type="EMBL" id="JACTNZ010000004">
    <property type="protein sequence ID" value="KAG5551637.1"/>
    <property type="molecule type" value="Genomic_DNA"/>
</dbReference>
<keyword evidence="2" id="KW-1185">Reference proteome</keyword>
<proteinExistence type="predicted"/>